<keyword evidence="3" id="KW-1185">Reference proteome</keyword>
<proteinExistence type="predicted"/>
<dbReference type="GO" id="GO:0016791">
    <property type="term" value="F:phosphatase activity"/>
    <property type="evidence" value="ECO:0007669"/>
    <property type="project" value="InterPro"/>
</dbReference>
<dbReference type="Proteomes" id="UP000278823">
    <property type="component" value="Unassembled WGS sequence"/>
</dbReference>
<dbReference type="InterPro" id="IPR006384">
    <property type="entry name" value="HAD_hydro_PyrdxlP_Pase-like"/>
</dbReference>
<dbReference type="SUPFAM" id="SSF56784">
    <property type="entry name" value="HAD-like"/>
    <property type="match status" value="1"/>
</dbReference>
<dbReference type="Gene3D" id="3.40.50.1000">
    <property type="entry name" value="HAD superfamily/HAD-like"/>
    <property type="match status" value="1"/>
</dbReference>
<reference evidence="3" key="1">
    <citation type="submission" date="2018-11" db="EMBL/GenBank/DDBJ databases">
        <title>Rhizobium chutanense sp. nov., isolated from root nodules of Phaseolus vulgaris in China.</title>
        <authorList>
            <person name="Huo Y."/>
        </authorList>
    </citation>
    <scope>NUCLEOTIDE SEQUENCE [LARGE SCALE GENOMIC DNA]</scope>
    <source>
        <strain evidence="3">CCBAU 65647</strain>
    </source>
</reference>
<dbReference type="Gene3D" id="3.90.1470.20">
    <property type="match status" value="1"/>
</dbReference>
<protein>
    <submittedName>
        <fullName evidence="2">Phosphoserine phosphatase</fullName>
    </submittedName>
</protein>
<dbReference type="NCBIfam" id="TIGR01489">
    <property type="entry name" value="DKMTPPase-SF"/>
    <property type="match status" value="1"/>
</dbReference>
<dbReference type="AlphaFoldDB" id="A0A432PQ08"/>
<organism evidence="2 3">
    <name type="scientific">Rhizobium vallis</name>
    <dbReference type="NCBI Taxonomy" id="634290"/>
    <lineage>
        <taxon>Bacteria</taxon>
        <taxon>Pseudomonadati</taxon>
        <taxon>Pseudomonadota</taxon>
        <taxon>Alphaproteobacteria</taxon>
        <taxon>Hyphomicrobiales</taxon>
        <taxon>Rhizobiaceae</taxon>
        <taxon>Rhizobium/Agrobacterium group</taxon>
        <taxon>Rhizobium</taxon>
    </lineage>
</organism>
<evidence type="ECO:0000313" key="2">
    <source>
        <dbReference type="EMBL" id="RUM26572.1"/>
    </source>
</evidence>
<dbReference type="NCBIfam" id="TIGR01488">
    <property type="entry name" value="HAD-SF-IB"/>
    <property type="match status" value="1"/>
</dbReference>
<dbReference type="PANTHER" id="PTHR28181:SF2">
    <property type="entry name" value="PHOSPHORIC MONOESTER HYDROLASE"/>
    <property type="match status" value="1"/>
</dbReference>
<dbReference type="OrthoDB" id="9804940at2"/>
<keyword evidence="1" id="KW-0378">Hydrolase</keyword>
<gene>
    <name evidence="2" type="ORF">EFQ99_05985</name>
</gene>
<dbReference type="EMBL" id="RJTH01000002">
    <property type="protein sequence ID" value="RUM26572.1"/>
    <property type="molecule type" value="Genomic_DNA"/>
</dbReference>
<evidence type="ECO:0000313" key="3">
    <source>
        <dbReference type="Proteomes" id="UP000278823"/>
    </source>
</evidence>
<dbReference type="InterPro" id="IPR050849">
    <property type="entry name" value="HAD-like_hydrolase_phosphatase"/>
</dbReference>
<evidence type="ECO:0000256" key="1">
    <source>
        <dbReference type="ARBA" id="ARBA00022801"/>
    </source>
</evidence>
<name>A0A432PQ08_9HYPH</name>
<accession>A0A432PQ08</accession>
<sequence length="238" mass="26496">MQIAFCDFDGTISKEDVTDLVLEKFALQQWHDIEEKWASGGINSAQCMRLQIPLIRASIDELHRFLDSVEIDAGFVRFRDFCRANDVRLVVVSDGVDHFIRRILSNHGVTDIEVIANHLVWNDDGDGAEFRLQTPFSKSGCLTASGVCKCAVIADCDQHIYIGDGRSDFCVSHQASAVFAKKKLAEYCDLNRIPYSPYQGFAEVQASLASILPGRAGGPLPSHSQITRKKRIHALKLE</sequence>
<dbReference type="PANTHER" id="PTHR28181">
    <property type="entry name" value="UPF0655 PROTEIN YCR015C"/>
    <property type="match status" value="1"/>
</dbReference>
<dbReference type="InterPro" id="IPR036412">
    <property type="entry name" value="HAD-like_sf"/>
</dbReference>
<dbReference type="Pfam" id="PF12710">
    <property type="entry name" value="HAD"/>
    <property type="match status" value="1"/>
</dbReference>
<comment type="caution">
    <text evidence="2">The sequence shown here is derived from an EMBL/GenBank/DDBJ whole genome shotgun (WGS) entry which is preliminary data.</text>
</comment>
<dbReference type="InterPro" id="IPR023214">
    <property type="entry name" value="HAD_sf"/>
</dbReference>